<keyword evidence="2" id="KW-1185">Reference proteome</keyword>
<evidence type="ECO:0000313" key="2">
    <source>
        <dbReference type="Proteomes" id="UP000010467"/>
    </source>
</evidence>
<dbReference type="STRING" id="937777.Deipe_3498"/>
<sequence>MEIRPPTVSGSTRPFSFYPRGKIFGVLADLEAVRVLAGQLMALGCGDEKIEILEGEGGAHTLDSDGRHHGLIARFVRYLQGMTEERGQLEHYVHELLMGRYVVCVTLSRGTSYQEVCKAFTMAGASSVHFYGPFVVEHVRA</sequence>
<dbReference type="RefSeq" id="WP_015237229.1">
    <property type="nucleotide sequence ID" value="NC_019793.1"/>
</dbReference>
<dbReference type="KEGG" id="dpd:Deipe_3498"/>
<dbReference type="Proteomes" id="UP000010467">
    <property type="component" value="Chromosome"/>
</dbReference>
<dbReference type="PATRIC" id="fig|937777.3.peg.3509"/>
<organism evidence="1 2">
    <name type="scientific">Deinococcus peraridilitoris (strain DSM 19664 / LMG 22246 / CIP 109416 / KR-200)</name>
    <dbReference type="NCBI Taxonomy" id="937777"/>
    <lineage>
        <taxon>Bacteria</taxon>
        <taxon>Thermotogati</taxon>
        <taxon>Deinococcota</taxon>
        <taxon>Deinococci</taxon>
        <taxon>Deinococcales</taxon>
        <taxon>Deinococcaceae</taxon>
        <taxon>Deinococcus</taxon>
    </lineage>
</organism>
<gene>
    <name evidence="1" type="ordered locus">Deipe_3498</name>
</gene>
<accession>L0A4Z2</accession>
<dbReference type="EMBL" id="CP003382">
    <property type="protein sequence ID" value="AFZ68931.1"/>
    <property type="molecule type" value="Genomic_DNA"/>
</dbReference>
<dbReference type="AlphaFoldDB" id="L0A4Z2"/>
<proteinExistence type="predicted"/>
<dbReference type="HOGENOM" id="CLU_1882328_0_0_0"/>
<reference evidence="2" key="1">
    <citation type="submission" date="2012-03" db="EMBL/GenBank/DDBJ databases">
        <title>Complete sequence of chromosome of Deinococcus peraridilitoris DSM 19664.</title>
        <authorList>
            <person name="Lucas S."/>
            <person name="Copeland A."/>
            <person name="Lapidus A."/>
            <person name="Glavina del Rio T."/>
            <person name="Dalin E."/>
            <person name="Tice H."/>
            <person name="Bruce D."/>
            <person name="Goodwin L."/>
            <person name="Pitluck S."/>
            <person name="Peters L."/>
            <person name="Mikhailova N."/>
            <person name="Lu M."/>
            <person name="Kyrpides N."/>
            <person name="Mavromatis K."/>
            <person name="Ivanova N."/>
            <person name="Brettin T."/>
            <person name="Detter J.C."/>
            <person name="Han C."/>
            <person name="Larimer F."/>
            <person name="Land M."/>
            <person name="Hauser L."/>
            <person name="Markowitz V."/>
            <person name="Cheng J.-F."/>
            <person name="Hugenholtz P."/>
            <person name="Woyke T."/>
            <person name="Wu D."/>
            <person name="Pukall R."/>
            <person name="Steenblock K."/>
            <person name="Brambilla E."/>
            <person name="Klenk H.-P."/>
            <person name="Eisen J.A."/>
        </authorList>
    </citation>
    <scope>NUCLEOTIDE SEQUENCE [LARGE SCALE GENOMIC DNA]</scope>
    <source>
        <strain evidence="2">DSM 19664 / LMG 22246 / CIP 109416 / KR-200</strain>
    </source>
</reference>
<name>L0A4Z2_DEIPD</name>
<dbReference type="OrthoDB" id="66900at2"/>
<protein>
    <submittedName>
        <fullName evidence="1">Uncharacterized protein</fullName>
    </submittedName>
</protein>
<evidence type="ECO:0000313" key="1">
    <source>
        <dbReference type="EMBL" id="AFZ68931.1"/>
    </source>
</evidence>